<reference evidence="1" key="1">
    <citation type="submission" date="2022-07" db="EMBL/GenBank/DDBJ databases">
        <title>Phylogenomic reconstructions and comparative analyses of Kickxellomycotina fungi.</title>
        <authorList>
            <person name="Reynolds N.K."/>
            <person name="Stajich J.E."/>
            <person name="Barry K."/>
            <person name="Grigoriev I.V."/>
            <person name="Crous P."/>
            <person name="Smith M.E."/>
        </authorList>
    </citation>
    <scope>NUCLEOTIDE SEQUENCE</scope>
    <source>
        <strain evidence="1">CBS 102833</strain>
    </source>
</reference>
<dbReference type="EMBL" id="JANBUP010000768">
    <property type="protein sequence ID" value="KAJ2810236.1"/>
    <property type="molecule type" value="Genomic_DNA"/>
</dbReference>
<gene>
    <name evidence="1" type="ORF">H4S07_002782</name>
</gene>
<organism evidence="1 2">
    <name type="scientific">Coemansia furcata</name>
    <dbReference type="NCBI Taxonomy" id="417177"/>
    <lineage>
        <taxon>Eukaryota</taxon>
        <taxon>Fungi</taxon>
        <taxon>Fungi incertae sedis</taxon>
        <taxon>Zoopagomycota</taxon>
        <taxon>Kickxellomycotina</taxon>
        <taxon>Kickxellomycetes</taxon>
        <taxon>Kickxellales</taxon>
        <taxon>Kickxellaceae</taxon>
        <taxon>Coemansia</taxon>
    </lineage>
</organism>
<name>A0ACC1LJ54_9FUNG</name>
<protein>
    <submittedName>
        <fullName evidence="1">Uncharacterized protein</fullName>
    </submittedName>
</protein>
<accession>A0ACC1LJ54</accession>
<evidence type="ECO:0000313" key="2">
    <source>
        <dbReference type="Proteomes" id="UP001140096"/>
    </source>
</evidence>
<evidence type="ECO:0000313" key="1">
    <source>
        <dbReference type="EMBL" id="KAJ2810236.1"/>
    </source>
</evidence>
<sequence length="212" mass="24472">MSMYTLRHFQAPGRAEPCKAILEYTGAKWTLETPQWPQEKMNQPIGKLPVLVETNKDGSRFILSDSLAIEQYLVCKHNLSVSEQDRQLLARQTELRNQLNDLFQMTMLITHVTEPATRTNFVQRYMTLAKDVIAYQEKWLKENGSTGHYFGNKTTYVDLALLGTMCAIRITLKGMPEMLEPFNKKNAPLMNNVMMMMEKDTKLTKYMSTCQC</sequence>
<proteinExistence type="predicted"/>
<comment type="caution">
    <text evidence="1">The sequence shown here is derived from an EMBL/GenBank/DDBJ whole genome shotgun (WGS) entry which is preliminary data.</text>
</comment>
<dbReference type="Proteomes" id="UP001140096">
    <property type="component" value="Unassembled WGS sequence"/>
</dbReference>
<keyword evidence="2" id="KW-1185">Reference proteome</keyword>